<dbReference type="AlphaFoldDB" id="A0A5S5MCF5"/>
<organism evidence="2 3">
    <name type="scientific">Desulfobotulus mexicanus</name>
    <dbReference type="NCBI Taxonomy" id="2586642"/>
    <lineage>
        <taxon>Bacteria</taxon>
        <taxon>Pseudomonadati</taxon>
        <taxon>Thermodesulfobacteriota</taxon>
        <taxon>Desulfobacteria</taxon>
        <taxon>Desulfobacterales</taxon>
        <taxon>Desulfobacteraceae</taxon>
        <taxon>Desulfobotulus</taxon>
    </lineage>
</organism>
<dbReference type="InterPro" id="IPR042081">
    <property type="entry name" value="RNA_2'-PTrans_C"/>
</dbReference>
<accession>A0A5S5MCF5</accession>
<feature type="region of interest" description="Disordered" evidence="1">
    <location>
        <begin position="178"/>
        <end position="247"/>
    </location>
</feature>
<keyword evidence="3" id="KW-1185">Reference proteome</keyword>
<dbReference type="SUPFAM" id="SSF56399">
    <property type="entry name" value="ADP-ribosylation"/>
    <property type="match status" value="1"/>
</dbReference>
<dbReference type="OrthoDB" id="4537997at2"/>
<name>A0A5S5MCF5_9BACT</name>
<dbReference type="EMBL" id="VDMB01000031">
    <property type="protein sequence ID" value="TYT73408.1"/>
    <property type="molecule type" value="Genomic_DNA"/>
</dbReference>
<evidence type="ECO:0008006" key="4">
    <source>
        <dbReference type="Google" id="ProtNLM"/>
    </source>
</evidence>
<evidence type="ECO:0000313" key="2">
    <source>
        <dbReference type="EMBL" id="TYT73408.1"/>
    </source>
</evidence>
<proteinExistence type="predicted"/>
<sequence length="247" mass="27638">MQRDKKLNNLGKILATLLGRHPDSQGLLPDEQGWISIKGLLQALSESPDLRGIREGDLKDICMNINDAPLEIQDEKIRAKVRSFASEACPAEKLPKILHTCVRSRAWPHVSEKGLNAAPGNPLLLSNDPQLALRMGKRKDPRPAALQVQAFRAATSGISFMRHGEHLFSAETIPTDFIQGPPVIKEEKKKKPASEKTHKPQETKLTPGSFVLRSEEEKAAIRQSKNKKDSWKNNKKRLRRQGEGFKP</sequence>
<evidence type="ECO:0000313" key="3">
    <source>
        <dbReference type="Proteomes" id="UP000321899"/>
    </source>
</evidence>
<dbReference type="RefSeq" id="WP_139450727.1">
    <property type="nucleotide sequence ID" value="NZ_VDMB01000031.1"/>
</dbReference>
<dbReference type="Pfam" id="PF01885">
    <property type="entry name" value="PTS_2-RNA"/>
    <property type="match status" value="1"/>
</dbReference>
<dbReference type="InterPro" id="IPR002745">
    <property type="entry name" value="Ptrans_KptA/Tpt1"/>
</dbReference>
<gene>
    <name evidence="2" type="ORF">FIM25_15275</name>
</gene>
<reference evidence="2 3" key="1">
    <citation type="submission" date="2019-06" db="EMBL/GenBank/DDBJ databases">
        <title>Desulfobotulus mexicanus sp. nov., a novel sulfate-reducing bacterium isolated from the sediment of an alkaline crater lake in Mexico.</title>
        <authorList>
            <person name="Hirschler-Rea A."/>
        </authorList>
    </citation>
    <scope>NUCLEOTIDE SEQUENCE [LARGE SCALE GENOMIC DNA]</scope>
    <source>
        <strain evidence="2 3">PAR22N</strain>
    </source>
</reference>
<feature type="compositionally biased region" description="Basic and acidic residues" evidence="1">
    <location>
        <begin position="213"/>
        <end position="232"/>
    </location>
</feature>
<protein>
    <recommendedName>
        <fullName evidence="4">RNA 2'-phosphotransferase</fullName>
    </recommendedName>
</protein>
<dbReference type="Gene3D" id="1.10.10.970">
    <property type="entry name" value="RNA 2'-phosphotransferase, Tpt1/KptA family, N-terminal domain"/>
    <property type="match status" value="1"/>
</dbReference>
<evidence type="ECO:0000256" key="1">
    <source>
        <dbReference type="SAM" id="MobiDB-lite"/>
    </source>
</evidence>
<dbReference type="InterPro" id="IPR042080">
    <property type="entry name" value="RNA_2'-PTrans_N"/>
</dbReference>
<dbReference type="GO" id="GO:0016740">
    <property type="term" value="F:transferase activity"/>
    <property type="evidence" value="ECO:0007669"/>
    <property type="project" value="InterPro"/>
</dbReference>
<dbReference type="Gene3D" id="3.20.170.30">
    <property type="match status" value="1"/>
</dbReference>
<comment type="caution">
    <text evidence="2">The sequence shown here is derived from an EMBL/GenBank/DDBJ whole genome shotgun (WGS) entry which is preliminary data.</text>
</comment>
<feature type="compositionally biased region" description="Basic and acidic residues" evidence="1">
    <location>
        <begin position="184"/>
        <end position="202"/>
    </location>
</feature>
<dbReference type="Proteomes" id="UP000321899">
    <property type="component" value="Unassembled WGS sequence"/>
</dbReference>